<dbReference type="Gene3D" id="3.30.420.140">
    <property type="entry name" value="YqgF/RNase H-like domain"/>
    <property type="match status" value="1"/>
</dbReference>
<dbReference type="InterPro" id="IPR023323">
    <property type="entry name" value="Tex-like_dom_sf"/>
</dbReference>
<dbReference type="eggNOG" id="KOG1857">
    <property type="taxonomic scope" value="Eukaryota"/>
</dbReference>
<dbReference type="VEuPathDB" id="VectorBase:MDOMA2_009948"/>
<gene>
    <name evidence="3" type="primary">101889110</name>
    <name evidence="5" type="synonym">LOC101889110</name>
</gene>
<dbReference type="Gene3D" id="1.10.150.310">
    <property type="entry name" value="Tex RuvX-like domain-like"/>
    <property type="match status" value="1"/>
</dbReference>
<feature type="compositionally biased region" description="Basic residues" evidence="1">
    <location>
        <begin position="38"/>
        <end position="52"/>
    </location>
</feature>
<dbReference type="SUPFAM" id="SSF50249">
    <property type="entry name" value="Nucleic acid-binding proteins"/>
    <property type="match status" value="1"/>
</dbReference>
<dbReference type="SMART" id="SM00316">
    <property type="entry name" value="S1"/>
    <property type="match status" value="1"/>
</dbReference>
<dbReference type="InterPro" id="IPR018974">
    <property type="entry name" value="Tex-like_N"/>
</dbReference>
<dbReference type="CDD" id="cd05685">
    <property type="entry name" value="S1_Tex"/>
    <property type="match status" value="1"/>
</dbReference>
<dbReference type="EnsemblMetazoa" id="MDOA010949-RA">
    <property type="protein sequence ID" value="MDOA010949-PA"/>
    <property type="gene ID" value="MDOA010949"/>
</dbReference>
<feature type="compositionally biased region" description="Acidic residues" evidence="1">
    <location>
        <begin position="22"/>
        <end position="33"/>
    </location>
</feature>
<feature type="compositionally biased region" description="Basic and acidic residues" evidence="1">
    <location>
        <begin position="53"/>
        <end position="65"/>
    </location>
</feature>
<dbReference type="FunFam" id="3.30.420.140:FF:000001">
    <property type="entry name" value="RNA-binding transcriptional accessory protein"/>
    <property type="match status" value="1"/>
</dbReference>
<dbReference type="AlphaFoldDB" id="A0A1I8N2U5"/>
<dbReference type="Gene3D" id="1.10.3500.10">
    <property type="entry name" value="Tex N-terminal region-like"/>
    <property type="match status" value="1"/>
</dbReference>
<name>A0A1I8N2U5_MUSDO</name>
<evidence type="ECO:0000313" key="5">
    <source>
        <dbReference type="RefSeq" id="XP_005178122.1"/>
    </source>
</evidence>
<dbReference type="FunFam" id="1.10.10.650:FF:000001">
    <property type="entry name" value="S1 RNA-binding domain 1"/>
    <property type="match status" value="1"/>
</dbReference>
<feature type="region of interest" description="Disordered" evidence="1">
    <location>
        <begin position="1"/>
        <end position="103"/>
    </location>
</feature>
<dbReference type="Pfam" id="PF17674">
    <property type="entry name" value="HHH_9"/>
    <property type="match status" value="1"/>
</dbReference>
<dbReference type="GO" id="GO:0003735">
    <property type="term" value="F:structural constituent of ribosome"/>
    <property type="evidence" value="ECO:0007669"/>
    <property type="project" value="TreeGrafter"/>
</dbReference>
<dbReference type="InterPro" id="IPR012337">
    <property type="entry name" value="RNaseH-like_sf"/>
</dbReference>
<dbReference type="KEGG" id="mde:101889110"/>
<dbReference type="InterPro" id="IPR032639">
    <property type="entry name" value="Tex_YqgF"/>
</dbReference>
<dbReference type="RefSeq" id="XP_005178122.1">
    <property type="nucleotide sequence ID" value="XM_005178065.3"/>
</dbReference>
<proteinExistence type="predicted"/>
<accession>A0A1I8N2U5</accession>
<evidence type="ECO:0000313" key="4">
    <source>
        <dbReference type="Proteomes" id="UP001652621"/>
    </source>
</evidence>
<dbReference type="PROSITE" id="PS50126">
    <property type="entry name" value="S1"/>
    <property type="match status" value="1"/>
</dbReference>
<dbReference type="SMART" id="SM00732">
    <property type="entry name" value="YqgFc"/>
    <property type="match status" value="1"/>
</dbReference>
<dbReference type="InterPro" id="IPR003029">
    <property type="entry name" value="S1_domain"/>
</dbReference>
<dbReference type="Gene3D" id="1.10.10.650">
    <property type="entry name" value="RuvA domain 2-like"/>
    <property type="match status" value="1"/>
</dbReference>
<dbReference type="SUPFAM" id="SSF47781">
    <property type="entry name" value="RuvA domain 2-like"/>
    <property type="match status" value="2"/>
</dbReference>
<dbReference type="GeneID" id="101889110"/>
<organism evidence="3">
    <name type="scientific">Musca domestica</name>
    <name type="common">House fly</name>
    <dbReference type="NCBI Taxonomy" id="7370"/>
    <lineage>
        <taxon>Eukaryota</taxon>
        <taxon>Metazoa</taxon>
        <taxon>Ecdysozoa</taxon>
        <taxon>Arthropoda</taxon>
        <taxon>Hexapoda</taxon>
        <taxon>Insecta</taxon>
        <taxon>Pterygota</taxon>
        <taxon>Neoptera</taxon>
        <taxon>Endopterygota</taxon>
        <taxon>Diptera</taxon>
        <taxon>Brachycera</taxon>
        <taxon>Muscomorpha</taxon>
        <taxon>Muscoidea</taxon>
        <taxon>Muscidae</taxon>
        <taxon>Musca</taxon>
    </lineage>
</organism>
<dbReference type="InterPro" id="IPR010994">
    <property type="entry name" value="RuvA_2-like"/>
</dbReference>
<feature type="region of interest" description="Disordered" evidence="1">
    <location>
        <begin position="355"/>
        <end position="384"/>
    </location>
</feature>
<dbReference type="InterPro" id="IPR023319">
    <property type="entry name" value="Tex-like_HTH_dom_sf"/>
</dbReference>
<dbReference type="GO" id="GO:0006139">
    <property type="term" value="P:nucleobase-containing compound metabolic process"/>
    <property type="evidence" value="ECO:0007669"/>
    <property type="project" value="InterPro"/>
</dbReference>
<dbReference type="PANTHER" id="PTHR10724:SF10">
    <property type="entry name" value="S1 RNA-BINDING DOMAIN-CONTAINING PROTEIN 1"/>
    <property type="match status" value="1"/>
</dbReference>
<dbReference type="InterPro" id="IPR055179">
    <property type="entry name" value="Tex-like_central_region"/>
</dbReference>
<protein>
    <submittedName>
        <fullName evidence="5">Uncharacterized protein LOC101889110</fullName>
    </submittedName>
</protein>
<reference evidence="5" key="2">
    <citation type="submission" date="2025-04" db="UniProtKB">
        <authorList>
            <consortium name="RefSeq"/>
        </authorList>
    </citation>
    <scope>IDENTIFICATION</scope>
    <source>
        <strain evidence="5">Aabys</strain>
    </source>
</reference>
<dbReference type="Pfam" id="PF22706">
    <property type="entry name" value="Tex_central_region"/>
    <property type="match status" value="1"/>
</dbReference>
<sequence length="924" mass="105188">MSTSTRPKRRAAVKAVQVIEISDNDDDDSYAEESPEKRPRKTTKVTARKPRAVVKEPKEKKERTKAATTRKPRTTKKAAAAAKKEEEEIQDENTPPNVLPSDGDNIVESIDLEDDEADGQTQSHEPQIDFQQNESFEDDGCDVRPHPPPQKIQGRSSFWARRKIWTIDELLAETTNIEPRAAKNIVNLFENENTIPFICRYRRDLINHIQPEQLREIKTCYTEIVNLRKKAETIVTTLEKENVIDEEIRTEMLCAKSPEELEFLYAPYKPASRGSLAERAKALGLAEYADRLLYGELPHVNLKNIVDRKNPDLDTEEKVFNGICHIISHNISKHTGVLEEIRRLQKVHRITLKTSKLKPSKDAKGSEEASSSNHHHHHGGNKNDATKYEMYYDYSNDVRYLKPHQVLAINRAEKLKFLSVKIIVNDYFKNELERYIRSIFLEEGVKYPLRLEIFNKSFEECYSKKLYPLVSRQIRSDLNESAKKASIDVFAKNLKQLLLMSPLKGERILGIDPGFANGCKIAVISETADVLETGVIYPHRRNTDPEEWGEKLAKILKRHKCRLIALGNGTACRETEFWLSKLFELGILDSNLIRYSIVSEQGASIYSCSDVAKKEFPNMDMNEISAVSIARRLNDPLSEYVKIEPRHIGVGMYQHDINEKQLSESLNEVVSECVSYVGVDINTASITVLKHIAGLSEKKAEKILQHRADNGPFKTRKDLLQVKTIGEKTFVQCAGFIRIDPRSLGGRIENLLDCTWVHPESYTVAKKIISKCKLQLDDMGSAEFIQKIGDYVKSNNIETLAKEFKTPKERLEVVFQALQRELFKDYRSDFDKKPLFKQGLTRIDELSECEVLTGAVTNITHFGAFVDVGIECDGLIHVSKMGNAKLSIGDRVTVSVISIDVKRKRLGLRLEEMLLETDTSFSLG</sequence>
<reference evidence="3" key="1">
    <citation type="submission" date="2020-05" db="UniProtKB">
        <authorList>
            <consortium name="EnsemblMetazoa"/>
        </authorList>
    </citation>
    <scope>IDENTIFICATION</scope>
    <source>
        <strain evidence="3">Aabys</strain>
    </source>
</reference>
<dbReference type="Pfam" id="PF00575">
    <property type="entry name" value="S1"/>
    <property type="match status" value="1"/>
</dbReference>
<dbReference type="STRING" id="7370.A0A1I8N2U5"/>
<dbReference type="InterPro" id="IPR041692">
    <property type="entry name" value="HHH_9"/>
</dbReference>
<dbReference type="PANTHER" id="PTHR10724">
    <property type="entry name" value="30S RIBOSOMAL PROTEIN S1"/>
    <property type="match status" value="1"/>
</dbReference>
<keyword evidence="4" id="KW-1185">Reference proteome</keyword>
<evidence type="ECO:0000256" key="1">
    <source>
        <dbReference type="SAM" id="MobiDB-lite"/>
    </source>
</evidence>
<dbReference type="GO" id="GO:0003729">
    <property type="term" value="F:mRNA binding"/>
    <property type="evidence" value="ECO:0007669"/>
    <property type="project" value="TreeGrafter"/>
</dbReference>
<dbReference type="InterPro" id="IPR037027">
    <property type="entry name" value="YqgF/RNaseH-like_dom_sf"/>
</dbReference>
<dbReference type="OrthoDB" id="995477at2759"/>
<dbReference type="Pfam" id="PF16921">
    <property type="entry name" value="Tex_YqgF"/>
    <property type="match status" value="1"/>
</dbReference>
<dbReference type="Proteomes" id="UP001652621">
    <property type="component" value="Unplaced"/>
</dbReference>
<dbReference type="GO" id="GO:0006412">
    <property type="term" value="P:translation"/>
    <property type="evidence" value="ECO:0007669"/>
    <property type="project" value="TreeGrafter"/>
</dbReference>
<dbReference type="InterPro" id="IPR044146">
    <property type="entry name" value="S1_Tex"/>
</dbReference>
<dbReference type="InterPro" id="IPR050437">
    <property type="entry name" value="Ribos_protein_bS1-like"/>
</dbReference>
<dbReference type="SUPFAM" id="SSF53098">
    <property type="entry name" value="Ribonuclease H-like"/>
    <property type="match status" value="1"/>
</dbReference>
<dbReference type="SUPFAM" id="SSF158832">
    <property type="entry name" value="Tex N-terminal region-like"/>
    <property type="match status" value="1"/>
</dbReference>
<dbReference type="InterPro" id="IPR012340">
    <property type="entry name" value="NA-bd_OB-fold"/>
</dbReference>
<dbReference type="VEuPathDB" id="VectorBase:MDOA010949"/>
<evidence type="ECO:0000259" key="2">
    <source>
        <dbReference type="PROSITE" id="PS50126"/>
    </source>
</evidence>
<evidence type="ECO:0000313" key="3">
    <source>
        <dbReference type="EnsemblMetazoa" id="MDOA010949-PA"/>
    </source>
</evidence>
<dbReference type="Gene3D" id="2.40.50.140">
    <property type="entry name" value="Nucleic acid-binding proteins"/>
    <property type="match status" value="1"/>
</dbReference>
<dbReference type="Pfam" id="PF12836">
    <property type="entry name" value="HHH_3"/>
    <property type="match status" value="1"/>
</dbReference>
<feature type="domain" description="S1 motif" evidence="2">
    <location>
        <begin position="849"/>
        <end position="911"/>
    </location>
</feature>
<dbReference type="InterPro" id="IPR006641">
    <property type="entry name" value="YqgF/RNaseH-like_dom"/>
</dbReference>
<feature type="compositionally biased region" description="Basic residues" evidence="1">
    <location>
        <begin position="1"/>
        <end position="12"/>
    </location>
</feature>
<dbReference type="Pfam" id="PF09371">
    <property type="entry name" value="Tex_N"/>
    <property type="match status" value="1"/>
</dbReference>